<dbReference type="InterPro" id="IPR035996">
    <property type="entry name" value="4pyrrol_Methylase_sf"/>
</dbReference>
<evidence type="ECO:0000259" key="7">
    <source>
        <dbReference type="Pfam" id="PF00590"/>
    </source>
</evidence>
<reference evidence="8 9" key="1">
    <citation type="submission" date="2019-11" db="EMBL/GenBank/DDBJ databases">
        <title>Identification of a novel strain.</title>
        <authorList>
            <person name="Xu Q."/>
            <person name="Wang G."/>
        </authorList>
    </citation>
    <scope>NUCLEOTIDE SEQUENCE [LARGE SCALE GENOMIC DNA]</scope>
    <source>
        <strain evidence="9">xq</strain>
    </source>
</reference>
<proteinExistence type="predicted"/>
<evidence type="ECO:0000256" key="2">
    <source>
        <dbReference type="ARBA" id="ARBA00022573"/>
    </source>
</evidence>
<evidence type="ECO:0000256" key="6">
    <source>
        <dbReference type="PIRNR" id="PIRNR036525"/>
    </source>
</evidence>
<dbReference type="EC" id="2.1.1.152" evidence="6"/>
<comment type="pathway">
    <text evidence="1">Cofactor biosynthesis; adenosylcobalamin biosynthesis.</text>
</comment>
<dbReference type="CDD" id="cd11643">
    <property type="entry name" value="Precorrin-6A-synthase"/>
    <property type="match status" value="1"/>
</dbReference>
<dbReference type="PANTHER" id="PTHR43467:SF1">
    <property type="entry name" value="PRECORRIN-6A SYNTHASE [DEACETYLATING]"/>
    <property type="match status" value="1"/>
</dbReference>
<name>A0A6I3KLX8_9HYPH</name>
<dbReference type="InterPro" id="IPR014777">
    <property type="entry name" value="4pyrrole_Mease_sub1"/>
</dbReference>
<accession>A0A6I3KLX8</accession>
<dbReference type="NCBIfam" id="TIGR02434">
    <property type="entry name" value="CobF"/>
    <property type="match status" value="1"/>
</dbReference>
<dbReference type="InterPro" id="IPR012797">
    <property type="entry name" value="CobF"/>
</dbReference>
<keyword evidence="5 6" id="KW-0949">S-adenosyl-L-methionine</keyword>
<dbReference type="InterPro" id="IPR014776">
    <property type="entry name" value="4pyrrole_Mease_sub2"/>
</dbReference>
<protein>
    <recommendedName>
        <fullName evidence="6">Precorrin-6A synthase [deacetylating]</fullName>
        <ecNumber evidence="6">2.1.1.152</ecNumber>
    </recommendedName>
</protein>
<dbReference type="GO" id="GO:0043819">
    <property type="term" value="F:precorrin-6A synthase (deacetylating) activity"/>
    <property type="evidence" value="ECO:0007669"/>
    <property type="project" value="UniProtKB-EC"/>
</dbReference>
<dbReference type="AlphaFoldDB" id="A0A6I3KLX8"/>
<keyword evidence="2" id="KW-0169">Cobalamin biosynthesis</keyword>
<comment type="function">
    <text evidence="6">Catalyzes the methylation of C-1 in precorrin-5 and the subsequent extrusion of acetic acid from the resulting intermediate to form cobalt-precorrin-6A.</text>
</comment>
<dbReference type="EMBL" id="WMBQ01000001">
    <property type="protein sequence ID" value="MTD94747.1"/>
    <property type="molecule type" value="Genomic_DNA"/>
</dbReference>
<dbReference type="Gene3D" id="3.30.950.10">
    <property type="entry name" value="Methyltransferase, Cobalt-precorrin-4 Transmethylase, Domain 2"/>
    <property type="match status" value="1"/>
</dbReference>
<organism evidence="8 9">
    <name type="scientific">Hyphomicrobium album</name>
    <dbReference type="NCBI Taxonomy" id="2665159"/>
    <lineage>
        <taxon>Bacteria</taxon>
        <taxon>Pseudomonadati</taxon>
        <taxon>Pseudomonadota</taxon>
        <taxon>Alphaproteobacteria</taxon>
        <taxon>Hyphomicrobiales</taxon>
        <taxon>Hyphomicrobiaceae</taxon>
        <taxon>Hyphomicrobium</taxon>
    </lineage>
</organism>
<sequence>MKRILVIGIGSGGMQLLTLQAIDALRTADVVFIFDKGEAKGDLAHLRKEICARYCTEKPYKVVEIASPQRDPTGSYEAGVAAWHAERAELAAQAICENLADKRTGAFLVWGDPALYDSTLRILETIKSSAVVDFEYEVIPGISSIQVLAARHKIALNTVGEPVLVTTGRKLAQSFPAGHASIAVFLDNGDGLRSLAGRKAHIYWGAYLGTDDEVLVAGPLQDALERILELRGTLRREKGWIFDVYLVRPLADC</sequence>
<evidence type="ECO:0000313" key="8">
    <source>
        <dbReference type="EMBL" id="MTD94747.1"/>
    </source>
</evidence>
<evidence type="ECO:0000256" key="1">
    <source>
        <dbReference type="ARBA" id="ARBA00004953"/>
    </source>
</evidence>
<feature type="domain" description="Tetrapyrrole methylase" evidence="7">
    <location>
        <begin position="4"/>
        <end position="223"/>
    </location>
</feature>
<dbReference type="GO" id="GO:0009236">
    <property type="term" value="P:cobalamin biosynthetic process"/>
    <property type="evidence" value="ECO:0007669"/>
    <property type="project" value="UniProtKB-KW"/>
</dbReference>
<gene>
    <name evidence="8" type="ORF">GIW81_10435</name>
</gene>
<dbReference type="PIRSF" id="PIRSF036525">
    <property type="entry name" value="CobF"/>
    <property type="match status" value="1"/>
</dbReference>
<dbReference type="InterPro" id="IPR000878">
    <property type="entry name" value="4pyrrol_Mease"/>
</dbReference>
<evidence type="ECO:0000256" key="3">
    <source>
        <dbReference type="ARBA" id="ARBA00022603"/>
    </source>
</evidence>
<dbReference type="Proteomes" id="UP000440694">
    <property type="component" value="Unassembled WGS sequence"/>
</dbReference>
<dbReference type="Pfam" id="PF00590">
    <property type="entry name" value="TP_methylase"/>
    <property type="match status" value="1"/>
</dbReference>
<dbReference type="GO" id="GO:0032259">
    <property type="term" value="P:methylation"/>
    <property type="evidence" value="ECO:0007669"/>
    <property type="project" value="UniProtKB-KW"/>
</dbReference>
<dbReference type="RefSeq" id="WP_154739128.1">
    <property type="nucleotide sequence ID" value="NZ_WMBQ01000001.1"/>
</dbReference>
<evidence type="ECO:0000256" key="5">
    <source>
        <dbReference type="ARBA" id="ARBA00022691"/>
    </source>
</evidence>
<evidence type="ECO:0000313" key="9">
    <source>
        <dbReference type="Proteomes" id="UP000440694"/>
    </source>
</evidence>
<comment type="caution">
    <text evidence="8">The sequence shown here is derived from an EMBL/GenBank/DDBJ whole genome shotgun (WGS) entry which is preliminary data.</text>
</comment>
<evidence type="ECO:0000256" key="4">
    <source>
        <dbReference type="ARBA" id="ARBA00022679"/>
    </source>
</evidence>
<dbReference type="PANTHER" id="PTHR43467">
    <property type="entry name" value="COBALT-PRECORRIN-2 C(20)-METHYLTRANSFERASE"/>
    <property type="match status" value="1"/>
</dbReference>
<keyword evidence="4 6" id="KW-0808">Transferase</keyword>
<keyword evidence="9" id="KW-1185">Reference proteome</keyword>
<dbReference type="Gene3D" id="3.40.1010.10">
    <property type="entry name" value="Cobalt-precorrin-4 Transmethylase, Domain 1"/>
    <property type="match status" value="1"/>
</dbReference>
<comment type="catalytic activity">
    <reaction evidence="6">
        <text>precorrin-5 + S-adenosyl-L-methionine + H2O = precorrin-6A + acetate + S-adenosyl-L-homocysteine + 2 H(+)</text>
        <dbReference type="Rhea" id="RHEA:18261"/>
        <dbReference type="ChEBI" id="CHEBI:15377"/>
        <dbReference type="ChEBI" id="CHEBI:15378"/>
        <dbReference type="ChEBI" id="CHEBI:30089"/>
        <dbReference type="ChEBI" id="CHEBI:57856"/>
        <dbReference type="ChEBI" id="CHEBI:59789"/>
        <dbReference type="ChEBI" id="CHEBI:77871"/>
        <dbReference type="ChEBI" id="CHEBI:77872"/>
        <dbReference type="EC" id="2.1.1.152"/>
    </reaction>
</comment>
<keyword evidence="3 6" id="KW-0489">Methyltransferase</keyword>
<dbReference type="SUPFAM" id="SSF53790">
    <property type="entry name" value="Tetrapyrrole methylase"/>
    <property type="match status" value="1"/>
</dbReference>